<dbReference type="EMBL" id="JQCE01000016">
    <property type="protein sequence ID" value="KRO17404.1"/>
    <property type="molecule type" value="Genomic_DNA"/>
</dbReference>
<keyword evidence="2" id="KW-1185">Reference proteome</keyword>
<name>A0A0R2MWX7_9LACO</name>
<comment type="caution">
    <text evidence="1">The sequence shown here is derived from an EMBL/GenBank/DDBJ whole genome shotgun (WGS) entry which is preliminary data.</text>
</comment>
<accession>A0A0R2MWX7</accession>
<evidence type="ECO:0000313" key="2">
    <source>
        <dbReference type="Proteomes" id="UP000050969"/>
    </source>
</evidence>
<dbReference type="AlphaFoldDB" id="A0A0R2MWX7"/>
<protein>
    <submittedName>
        <fullName evidence="1">Uncharacterized protein</fullName>
    </submittedName>
</protein>
<gene>
    <name evidence="1" type="ORF">IV56_GL000319</name>
</gene>
<dbReference type="PATRIC" id="fig|1293598.4.peg.340"/>
<sequence>MRIEKETWVIVLTNHDIQFEINSGTNVPEIMIDGEIVPVVTCNYQYITRGHTEQGTCVFTATVVVKTDSGIHHVVTRDMVTGEVGYQ</sequence>
<organism evidence="1 2">
    <name type="scientific">Lacticaseibacillus saniviri JCM 17471 = DSM 24301</name>
    <dbReference type="NCBI Taxonomy" id="1293598"/>
    <lineage>
        <taxon>Bacteria</taxon>
        <taxon>Bacillati</taxon>
        <taxon>Bacillota</taxon>
        <taxon>Bacilli</taxon>
        <taxon>Lactobacillales</taxon>
        <taxon>Lactobacillaceae</taxon>
        <taxon>Lacticaseibacillus</taxon>
    </lineage>
</organism>
<proteinExistence type="predicted"/>
<reference evidence="1 2" key="1">
    <citation type="journal article" date="2015" name="Genome Announc.">
        <title>Expanding the biotechnology potential of lactobacilli through comparative genomics of 213 strains and associated genera.</title>
        <authorList>
            <person name="Sun Z."/>
            <person name="Harris H.M."/>
            <person name="McCann A."/>
            <person name="Guo C."/>
            <person name="Argimon S."/>
            <person name="Zhang W."/>
            <person name="Yang X."/>
            <person name="Jeffery I.B."/>
            <person name="Cooney J.C."/>
            <person name="Kagawa T.F."/>
            <person name="Liu W."/>
            <person name="Song Y."/>
            <person name="Salvetti E."/>
            <person name="Wrobel A."/>
            <person name="Rasinkangas P."/>
            <person name="Parkhill J."/>
            <person name="Rea M.C."/>
            <person name="O'Sullivan O."/>
            <person name="Ritari J."/>
            <person name="Douillard F.P."/>
            <person name="Paul Ross R."/>
            <person name="Yang R."/>
            <person name="Briner A.E."/>
            <person name="Felis G.E."/>
            <person name="de Vos W.M."/>
            <person name="Barrangou R."/>
            <person name="Klaenhammer T.R."/>
            <person name="Caufield P.W."/>
            <person name="Cui Y."/>
            <person name="Zhang H."/>
            <person name="O'Toole P.W."/>
        </authorList>
    </citation>
    <scope>NUCLEOTIDE SEQUENCE [LARGE SCALE GENOMIC DNA]</scope>
    <source>
        <strain evidence="1 2">DSM 24301</strain>
    </source>
</reference>
<dbReference type="Proteomes" id="UP000050969">
    <property type="component" value="Unassembled WGS sequence"/>
</dbReference>
<evidence type="ECO:0000313" key="1">
    <source>
        <dbReference type="EMBL" id="KRO17404.1"/>
    </source>
</evidence>